<dbReference type="AlphaFoldDB" id="A0A813CGD2"/>
<dbReference type="Proteomes" id="UP000601435">
    <property type="component" value="Unassembled WGS sequence"/>
</dbReference>
<dbReference type="OrthoDB" id="10470671at2759"/>
<feature type="non-terminal residue" evidence="2">
    <location>
        <position position="152"/>
    </location>
</feature>
<reference evidence="2" key="1">
    <citation type="submission" date="2021-02" db="EMBL/GenBank/DDBJ databases">
        <authorList>
            <person name="Dougan E. K."/>
            <person name="Rhodes N."/>
            <person name="Thang M."/>
            <person name="Chan C."/>
        </authorList>
    </citation>
    <scope>NUCLEOTIDE SEQUENCE</scope>
</reference>
<gene>
    <name evidence="2" type="ORF">SNEC2469_LOCUS34277</name>
</gene>
<feature type="non-terminal residue" evidence="2">
    <location>
        <position position="1"/>
    </location>
</feature>
<evidence type="ECO:0000313" key="2">
    <source>
        <dbReference type="EMBL" id="CAE7941420.1"/>
    </source>
</evidence>
<feature type="coiled-coil region" evidence="1">
    <location>
        <begin position="36"/>
        <end position="152"/>
    </location>
</feature>
<proteinExistence type="predicted"/>
<sequence>LAGSGYFDRTVGSMVAAILAEIEAFRADRPWLANGVEALQERLQQLTLLQADEEARWKDEDVLSCHQLEKSRAELQEAARCQRIEEDQMQTTRATLQALQQRAHEAEEMRLQEQQRQREQLLEYKDGLRHLLGKLREEYDQDMATLKQVQEE</sequence>
<evidence type="ECO:0000256" key="1">
    <source>
        <dbReference type="SAM" id="Coils"/>
    </source>
</evidence>
<keyword evidence="3" id="KW-1185">Reference proteome</keyword>
<evidence type="ECO:0000313" key="3">
    <source>
        <dbReference type="Proteomes" id="UP000601435"/>
    </source>
</evidence>
<organism evidence="2 3">
    <name type="scientific">Symbiodinium necroappetens</name>
    <dbReference type="NCBI Taxonomy" id="1628268"/>
    <lineage>
        <taxon>Eukaryota</taxon>
        <taxon>Sar</taxon>
        <taxon>Alveolata</taxon>
        <taxon>Dinophyceae</taxon>
        <taxon>Suessiales</taxon>
        <taxon>Symbiodiniaceae</taxon>
        <taxon>Symbiodinium</taxon>
    </lineage>
</organism>
<name>A0A813CGD2_9DINO</name>
<keyword evidence="1" id="KW-0175">Coiled coil</keyword>
<comment type="caution">
    <text evidence="2">The sequence shown here is derived from an EMBL/GenBank/DDBJ whole genome shotgun (WGS) entry which is preliminary data.</text>
</comment>
<accession>A0A813CGD2</accession>
<protein>
    <submittedName>
        <fullName evidence="2">Uncharacterized protein</fullName>
    </submittedName>
</protein>
<dbReference type="EMBL" id="CAJNJA010093886">
    <property type="protein sequence ID" value="CAE7941420.1"/>
    <property type="molecule type" value="Genomic_DNA"/>
</dbReference>